<evidence type="ECO:0000313" key="2">
    <source>
        <dbReference type="EMBL" id="KAF4663188.1"/>
    </source>
</evidence>
<name>A0A7J6LV63_PERCH</name>
<evidence type="ECO:0000313" key="3">
    <source>
        <dbReference type="Proteomes" id="UP000591131"/>
    </source>
</evidence>
<feature type="region of interest" description="Disordered" evidence="1">
    <location>
        <begin position="165"/>
        <end position="184"/>
    </location>
</feature>
<feature type="region of interest" description="Disordered" evidence="1">
    <location>
        <begin position="1"/>
        <end position="140"/>
    </location>
</feature>
<organism evidence="2 3">
    <name type="scientific">Perkinsus chesapeaki</name>
    <name type="common">Clam parasite</name>
    <name type="synonym">Perkinsus andrewsi</name>
    <dbReference type="NCBI Taxonomy" id="330153"/>
    <lineage>
        <taxon>Eukaryota</taxon>
        <taxon>Sar</taxon>
        <taxon>Alveolata</taxon>
        <taxon>Perkinsozoa</taxon>
        <taxon>Perkinsea</taxon>
        <taxon>Perkinsida</taxon>
        <taxon>Perkinsidae</taxon>
        <taxon>Perkinsus</taxon>
    </lineage>
</organism>
<dbReference type="AlphaFoldDB" id="A0A7J6LV63"/>
<dbReference type="Proteomes" id="UP000591131">
    <property type="component" value="Unassembled WGS sequence"/>
</dbReference>
<keyword evidence="3" id="KW-1185">Reference proteome</keyword>
<dbReference type="EMBL" id="JAAPAO010000324">
    <property type="protein sequence ID" value="KAF4663188.1"/>
    <property type="molecule type" value="Genomic_DNA"/>
</dbReference>
<accession>A0A7J6LV63</accession>
<gene>
    <name evidence="2" type="ORF">FOL47_005859</name>
</gene>
<protein>
    <submittedName>
        <fullName evidence="2">Uncharacterized protein</fullName>
    </submittedName>
</protein>
<feature type="compositionally biased region" description="Polar residues" evidence="1">
    <location>
        <begin position="87"/>
        <end position="99"/>
    </location>
</feature>
<comment type="caution">
    <text evidence="2">The sequence shown here is derived from an EMBL/GenBank/DDBJ whole genome shotgun (WGS) entry which is preliminary data.</text>
</comment>
<evidence type="ECO:0000256" key="1">
    <source>
        <dbReference type="SAM" id="MobiDB-lite"/>
    </source>
</evidence>
<proteinExistence type="predicted"/>
<reference evidence="2 3" key="1">
    <citation type="submission" date="2020-04" db="EMBL/GenBank/DDBJ databases">
        <title>Perkinsus chesapeaki whole genome sequence.</title>
        <authorList>
            <person name="Bogema D.R."/>
        </authorList>
    </citation>
    <scope>NUCLEOTIDE SEQUENCE [LARGE SCALE GENOMIC DNA]</scope>
    <source>
        <strain evidence="2">ATCC PRA-425</strain>
    </source>
</reference>
<feature type="compositionally biased region" description="Basic and acidic residues" evidence="1">
    <location>
        <begin position="102"/>
        <end position="118"/>
    </location>
</feature>
<dbReference type="OrthoDB" id="10294750at2759"/>
<feature type="compositionally biased region" description="Basic and acidic residues" evidence="1">
    <location>
        <begin position="26"/>
        <end position="40"/>
    </location>
</feature>
<sequence>MVASVPFVSPVPLKSRGHSAALSQNRVEHGPRAPWDDGRPKVNPNGIYPRSGSENDWLKKAGYSQRKHHTKQRASLGQQQHDDDEAQTSPKMRTPSKNSPMRVKDTMQLEGELPKDEIYANPQRRHFKQPKTGRPSMSREFKRQIFPSEGVSTTLLDDEPILPPSIISIRYTNKSRSSPPAPWR</sequence>